<reference evidence="9" key="1">
    <citation type="submission" date="2011-04" db="EMBL/GenBank/DDBJ databases">
        <title>The complete genome of Spirochaeta coccoides DSM 17374.</title>
        <authorList>
            <person name="Lucas S."/>
            <person name="Copeland A."/>
            <person name="Lapidus A."/>
            <person name="Bruce D."/>
            <person name="Goodwin L."/>
            <person name="Pitluck S."/>
            <person name="Peters L."/>
            <person name="Kyrpides N."/>
            <person name="Mavromatis K."/>
            <person name="Pagani I."/>
            <person name="Ivanova N."/>
            <person name="Ovchinnikova G."/>
            <person name="Lu M."/>
            <person name="Detter J.C."/>
            <person name="Tapia R."/>
            <person name="Han C."/>
            <person name="Land M."/>
            <person name="Hauser L."/>
            <person name="Markowitz V."/>
            <person name="Cheng J.-F."/>
            <person name="Hugenholtz P."/>
            <person name="Woyke T."/>
            <person name="Wu D."/>
            <person name="Spring S."/>
            <person name="Schroeder M."/>
            <person name="Brambilla E."/>
            <person name="Klenk H.-P."/>
            <person name="Eisen J.A."/>
        </authorList>
    </citation>
    <scope>NUCLEOTIDE SEQUENCE [LARGE SCALE GENOMIC DNA]</scope>
    <source>
        <strain evidence="9">ATCC BAA-1237 / DSM 17374 / SPN1</strain>
    </source>
</reference>
<dbReference type="GO" id="GO:0051775">
    <property type="term" value="P:response to redox state"/>
    <property type="evidence" value="ECO:0007669"/>
    <property type="project" value="InterPro"/>
</dbReference>
<dbReference type="HAMAP" id="MF_01131">
    <property type="entry name" value="Rex"/>
    <property type="match status" value="1"/>
</dbReference>
<dbReference type="AlphaFoldDB" id="F4GKP2"/>
<dbReference type="Gene3D" id="1.10.10.10">
    <property type="entry name" value="Winged helix-like DNA-binding domain superfamily/Winged helix DNA-binding domain"/>
    <property type="match status" value="1"/>
</dbReference>
<dbReference type="PANTHER" id="PTHR35786">
    <property type="entry name" value="REDOX-SENSING TRANSCRIPTIONAL REPRESSOR REX"/>
    <property type="match status" value="1"/>
</dbReference>
<keyword evidence="5 6" id="KW-0804">Transcription</keyword>
<organism evidence="8 9">
    <name type="scientific">Parasphaerochaeta coccoides (strain ATCC BAA-1237 / DSM 17374 / SPN1)</name>
    <name type="common">Sphaerochaeta coccoides</name>
    <dbReference type="NCBI Taxonomy" id="760011"/>
    <lineage>
        <taxon>Bacteria</taxon>
        <taxon>Pseudomonadati</taxon>
        <taxon>Spirochaetota</taxon>
        <taxon>Spirochaetia</taxon>
        <taxon>Spirochaetales</taxon>
        <taxon>Sphaerochaetaceae</taxon>
        <taxon>Parasphaerochaeta</taxon>
    </lineage>
</organism>
<dbReference type="InterPro" id="IPR009718">
    <property type="entry name" value="Rex_DNA-bd_C_dom"/>
</dbReference>
<evidence type="ECO:0000256" key="3">
    <source>
        <dbReference type="ARBA" id="ARBA00023015"/>
    </source>
</evidence>
<gene>
    <name evidence="6" type="primary">rex</name>
    <name evidence="8" type="ordered locus">Spico_0217</name>
</gene>
<dbReference type="SMART" id="SM00881">
    <property type="entry name" value="CoA_binding"/>
    <property type="match status" value="1"/>
</dbReference>
<dbReference type="GO" id="GO:0003677">
    <property type="term" value="F:DNA binding"/>
    <property type="evidence" value="ECO:0007669"/>
    <property type="project" value="UniProtKB-UniRule"/>
</dbReference>
<dbReference type="GO" id="GO:0005737">
    <property type="term" value="C:cytoplasm"/>
    <property type="evidence" value="ECO:0007669"/>
    <property type="project" value="UniProtKB-SubCell"/>
</dbReference>
<keyword evidence="4 6" id="KW-0238">DNA-binding</keyword>
<evidence type="ECO:0000256" key="1">
    <source>
        <dbReference type="ARBA" id="ARBA00022490"/>
    </source>
</evidence>
<dbReference type="InterPro" id="IPR036388">
    <property type="entry name" value="WH-like_DNA-bd_sf"/>
</dbReference>
<dbReference type="NCBIfam" id="NF003996">
    <property type="entry name" value="PRK05472.2-5"/>
    <property type="match status" value="1"/>
</dbReference>
<evidence type="ECO:0000259" key="7">
    <source>
        <dbReference type="SMART" id="SM00881"/>
    </source>
</evidence>
<accession>F4GKP2</accession>
<dbReference type="InterPro" id="IPR022876">
    <property type="entry name" value="Tscrpt_rep_Rex"/>
</dbReference>
<comment type="function">
    <text evidence="6">Modulates transcription in response to changes in cellular NADH/NAD(+) redox state.</text>
</comment>
<evidence type="ECO:0000256" key="2">
    <source>
        <dbReference type="ARBA" id="ARBA00022491"/>
    </source>
</evidence>
<evidence type="ECO:0000256" key="5">
    <source>
        <dbReference type="ARBA" id="ARBA00023163"/>
    </source>
</evidence>
<name>F4GKP2_PARC1</name>
<dbReference type="OrthoDB" id="9784760at2"/>
<dbReference type="InterPro" id="IPR036291">
    <property type="entry name" value="NAD(P)-bd_dom_sf"/>
</dbReference>
<dbReference type="EMBL" id="CP002659">
    <property type="protein sequence ID" value="AEC01451.1"/>
    <property type="molecule type" value="Genomic_DNA"/>
</dbReference>
<feature type="domain" description="CoA-binding" evidence="7">
    <location>
        <begin position="82"/>
        <end position="183"/>
    </location>
</feature>
<dbReference type="InterPro" id="IPR003781">
    <property type="entry name" value="CoA-bd"/>
</dbReference>
<dbReference type="PANTHER" id="PTHR35786:SF1">
    <property type="entry name" value="REDOX-SENSING TRANSCRIPTIONAL REPRESSOR REX 1"/>
    <property type="match status" value="1"/>
</dbReference>
<evidence type="ECO:0000256" key="4">
    <source>
        <dbReference type="ARBA" id="ARBA00023125"/>
    </source>
</evidence>
<comment type="similarity">
    <text evidence="6">Belongs to the transcriptional regulatory Rex family.</text>
</comment>
<dbReference type="KEGG" id="scc:Spico_0217"/>
<dbReference type="SUPFAM" id="SSF46785">
    <property type="entry name" value="Winged helix' DNA-binding domain"/>
    <property type="match status" value="1"/>
</dbReference>
<keyword evidence="9" id="KW-1185">Reference proteome</keyword>
<dbReference type="NCBIfam" id="NF003995">
    <property type="entry name" value="PRK05472.2-4"/>
    <property type="match status" value="1"/>
</dbReference>
<comment type="subcellular location">
    <subcellularLocation>
        <location evidence="6">Cytoplasm</location>
    </subcellularLocation>
</comment>
<comment type="subunit">
    <text evidence="6">Homodimer.</text>
</comment>
<keyword evidence="3 6" id="KW-0805">Transcription regulation</keyword>
<dbReference type="STRING" id="760011.Spico_0217"/>
<dbReference type="GO" id="GO:0003700">
    <property type="term" value="F:DNA-binding transcription factor activity"/>
    <property type="evidence" value="ECO:0007669"/>
    <property type="project" value="UniProtKB-UniRule"/>
</dbReference>
<dbReference type="NCBIfam" id="NF003994">
    <property type="entry name" value="PRK05472.2-3"/>
    <property type="match status" value="1"/>
</dbReference>
<evidence type="ECO:0000313" key="9">
    <source>
        <dbReference type="Proteomes" id="UP000007939"/>
    </source>
</evidence>
<dbReference type="HOGENOM" id="CLU_061534_1_0_12"/>
<dbReference type="Pfam" id="PF06971">
    <property type="entry name" value="Put_DNA-bind_N"/>
    <property type="match status" value="1"/>
</dbReference>
<keyword evidence="1 6" id="KW-0963">Cytoplasm</keyword>
<dbReference type="SUPFAM" id="SSF51735">
    <property type="entry name" value="NAD(P)-binding Rossmann-fold domains"/>
    <property type="match status" value="1"/>
</dbReference>
<protein>
    <recommendedName>
        <fullName evidence="6">Redox-sensing transcriptional repressor Rex</fullName>
    </recommendedName>
</protein>
<sequence>MIHKTLGPIPVPTIKRLPSYLRVVKQYKSEGVKWVSATMIAEELRLTPIQVRKDISCTGIEGRPKVGFQIDDLIDAIIYNLGWDNTTDAIIVGAGHLGQALAGYEGFDSYGLRIIGAFDHNKKKVGGHIGKVEIYHVDTMESFVLNNRIRLGVIAVPAKAAQDIATRMADCGILGIWNFAPRDLKVPDGVILQRTDLATSFAVISAKLRREISVGEYYAPIIDD</sequence>
<dbReference type="eggNOG" id="COG2344">
    <property type="taxonomic scope" value="Bacteria"/>
</dbReference>
<evidence type="ECO:0000313" key="8">
    <source>
        <dbReference type="EMBL" id="AEC01451.1"/>
    </source>
</evidence>
<keyword evidence="2 6" id="KW-0678">Repressor</keyword>
<dbReference type="Gene3D" id="3.40.50.720">
    <property type="entry name" value="NAD(P)-binding Rossmann-like Domain"/>
    <property type="match status" value="1"/>
</dbReference>
<dbReference type="Pfam" id="PF02629">
    <property type="entry name" value="CoA_binding"/>
    <property type="match status" value="1"/>
</dbReference>
<feature type="binding site" evidence="6">
    <location>
        <begin position="93"/>
        <end position="98"/>
    </location>
    <ligand>
        <name>NAD(+)</name>
        <dbReference type="ChEBI" id="CHEBI:57540"/>
    </ligand>
</feature>
<reference evidence="8 9" key="2">
    <citation type="journal article" date="2012" name="Stand. Genomic Sci.">
        <title>Complete genome sequence of the termite hindgut bacterium Spirochaeta coccoides type strain (SPN1(T)), reclassification in the genus Sphaerochaeta as Sphaerochaeta coccoides comb. nov. and emendations of the family Spirochaetaceae and the genus Sphaerochaeta.</title>
        <authorList>
            <person name="Abt B."/>
            <person name="Han C."/>
            <person name="Scheuner C."/>
            <person name="Lu M."/>
            <person name="Lapidus A."/>
            <person name="Nolan M."/>
            <person name="Lucas S."/>
            <person name="Hammon N."/>
            <person name="Deshpande S."/>
            <person name="Cheng J.F."/>
            <person name="Tapia R."/>
            <person name="Goodwin L.A."/>
            <person name="Pitluck S."/>
            <person name="Liolios K."/>
            <person name="Pagani I."/>
            <person name="Ivanova N."/>
            <person name="Mavromatis K."/>
            <person name="Mikhailova N."/>
            <person name="Huntemann M."/>
            <person name="Pati A."/>
            <person name="Chen A."/>
            <person name="Palaniappan K."/>
            <person name="Land M."/>
            <person name="Hauser L."/>
            <person name="Brambilla E.M."/>
            <person name="Rohde M."/>
            <person name="Spring S."/>
            <person name="Gronow S."/>
            <person name="Goker M."/>
            <person name="Woyke T."/>
            <person name="Bristow J."/>
            <person name="Eisen J.A."/>
            <person name="Markowitz V."/>
            <person name="Hugenholtz P."/>
            <person name="Kyrpides N.C."/>
            <person name="Klenk H.P."/>
            <person name="Detter J.C."/>
        </authorList>
    </citation>
    <scope>NUCLEOTIDE SEQUENCE [LARGE SCALE GENOMIC DNA]</scope>
    <source>
        <strain evidence="9">ATCC BAA-1237 / DSM 17374 / SPN1</strain>
    </source>
</reference>
<dbReference type="GO" id="GO:0045892">
    <property type="term" value="P:negative regulation of DNA-templated transcription"/>
    <property type="evidence" value="ECO:0007669"/>
    <property type="project" value="InterPro"/>
</dbReference>
<dbReference type="InterPro" id="IPR036390">
    <property type="entry name" value="WH_DNA-bd_sf"/>
</dbReference>
<dbReference type="RefSeq" id="WP_013738847.1">
    <property type="nucleotide sequence ID" value="NC_015436.1"/>
</dbReference>
<feature type="DNA-binding region" description="H-T-H motif" evidence="6">
    <location>
        <begin position="19"/>
        <end position="58"/>
    </location>
</feature>
<evidence type="ECO:0000256" key="6">
    <source>
        <dbReference type="HAMAP-Rule" id="MF_01131"/>
    </source>
</evidence>
<proteinExistence type="inferred from homology"/>
<keyword evidence="6" id="KW-0520">NAD</keyword>
<dbReference type="Proteomes" id="UP000007939">
    <property type="component" value="Chromosome"/>
</dbReference>